<dbReference type="KEGG" id="dpb:BABL1_gene_344"/>
<feature type="chain" id="PRO_5004744574" evidence="1">
    <location>
        <begin position="23"/>
        <end position="405"/>
    </location>
</feature>
<proteinExistence type="predicted"/>
<accession>V6DJH8</accession>
<sequence>MKINLCLLKALIFAITTNVTQAMVLDLFELSNGLTSYTNILEHQSKSFLLSKFLKNKTFKNILTEDQIDKLHVNPSQTILLSFDEDKDIYQLRVLNQSGLSCGYHAIKNYLWMLKSLNSSLDRFGKCYFAMLSEDLYNKYQSETGCPPRESIAPYQDAVINKIKNNEITCAFDNQNPCIPKESSKYINDFLYIAFSVYGGSSFLQDIEKVAKEIIIDLESVNSDYNQFAYEVAVLSGNNTLLDTLYRRSNEFLTNSDFVLGINFNVWTSMDHAVCLIVNKVQNNEEYLFLDSLNKDFKTAYQGRYLQAIDTIKSFLSRKDYYENALVRYTYVTIKYYIDKFFTTNKAGVIRIFNTHLPKINRFNLKNNNLYINVYKKHFIDLINNYKNQNIDQTEQYDRLLSEIV</sequence>
<name>V6DJH8_9BACT</name>
<evidence type="ECO:0000256" key="1">
    <source>
        <dbReference type="SAM" id="SignalP"/>
    </source>
</evidence>
<keyword evidence="3" id="KW-1185">Reference proteome</keyword>
<dbReference type="STRING" id="673862.BABL1_gene_344"/>
<dbReference type="EMBL" id="HG793133">
    <property type="protein sequence ID" value="CDK30671.1"/>
    <property type="molecule type" value="Genomic_DNA"/>
</dbReference>
<feature type="signal peptide" evidence="1">
    <location>
        <begin position="1"/>
        <end position="22"/>
    </location>
</feature>
<dbReference type="HOGENOM" id="CLU_679132_0_0_7"/>
<evidence type="ECO:0000313" key="2">
    <source>
        <dbReference type="EMBL" id="CDK30671.1"/>
    </source>
</evidence>
<dbReference type="AlphaFoldDB" id="V6DJH8"/>
<evidence type="ECO:0000313" key="3">
    <source>
        <dbReference type="Proteomes" id="UP000018769"/>
    </source>
</evidence>
<protein>
    <submittedName>
        <fullName evidence="2">Uncharacterized protein</fullName>
    </submittedName>
</protein>
<gene>
    <name evidence="2" type="ORF">BABL1_gene_344</name>
</gene>
<dbReference type="RefSeq" id="WP_023792178.1">
    <property type="nucleotide sequence ID" value="NC_023003.1"/>
</dbReference>
<organism evidence="2 3">
    <name type="scientific">Candidatus Babela massiliensis</name>
    <dbReference type="NCBI Taxonomy" id="673862"/>
    <lineage>
        <taxon>Bacteria</taxon>
        <taxon>Candidatus Babelota</taxon>
        <taxon>Candidatus Babeliae</taxon>
        <taxon>Candidatus Babeliales</taxon>
        <taxon>Candidatus Babeliaceae</taxon>
        <taxon>Candidatus Babela</taxon>
    </lineage>
</organism>
<reference evidence="2 3" key="1">
    <citation type="journal article" date="2015" name="Biol. Direct">
        <title>Babela massiliensis, a representative of a widespread bacterial phylum with unusual adaptations to parasitism in amoebae.</title>
        <authorList>
            <person name="Pagnier I."/>
            <person name="Yutin N."/>
            <person name="Croce O."/>
            <person name="Makarova K.S."/>
            <person name="Wolf Y.I."/>
            <person name="Benamar S."/>
            <person name="Raoult D."/>
            <person name="Koonin E.V."/>
            <person name="La Scola B."/>
        </authorList>
    </citation>
    <scope>NUCLEOTIDE SEQUENCE [LARGE SCALE GENOMIC DNA]</scope>
    <source>
        <strain evidence="3">BABL1</strain>
    </source>
</reference>
<dbReference type="Proteomes" id="UP000018769">
    <property type="component" value="Chromosome I"/>
</dbReference>
<keyword evidence="1" id="KW-0732">Signal</keyword>